<evidence type="ECO:0000256" key="11">
    <source>
        <dbReference type="HAMAP-Rule" id="MF_00228"/>
    </source>
</evidence>
<dbReference type="EMBL" id="AZCU01000007">
    <property type="protein sequence ID" value="KRK25517.1"/>
    <property type="molecule type" value="Genomic_DNA"/>
</dbReference>
<evidence type="ECO:0000256" key="6">
    <source>
        <dbReference type="ARBA" id="ARBA00022741"/>
    </source>
</evidence>
<proteinExistence type="inferred from homology"/>
<dbReference type="SUPFAM" id="SSF53613">
    <property type="entry name" value="Ribokinase-like"/>
    <property type="match status" value="1"/>
</dbReference>
<dbReference type="Proteomes" id="UP000051020">
    <property type="component" value="Unassembled WGS sequence"/>
</dbReference>
<dbReference type="GO" id="GO:0005524">
    <property type="term" value="F:ATP binding"/>
    <property type="evidence" value="ECO:0007669"/>
    <property type="project" value="UniProtKB-UniRule"/>
</dbReference>
<feature type="binding site" evidence="11">
    <location>
        <position position="41"/>
    </location>
    <ligand>
        <name>substrate</name>
    </ligand>
</feature>
<name>A0A837RAP0_LACPE</name>
<dbReference type="EC" id="2.7.1.50" evidence="11"/>
<dbReference type="AlphaFoldDB" id="A0A837RAP0"/>
<keyword evidence="7 11" id="KW-0418">Kinase</keyword>
<keyword evidence="5 11" id="KW-0479">Metal-binding</keyword>
<comment type="caution">
    <text evidence="12">The sequence shown here is derived from an EMBL/GenBank/DDBJ whole genome shotgun (WGS) entry which is preliminary data.</text>
</comment>
<dbReference type="RefSeq" id="WP_050337981.1">
    <property type="nucleotide sequence ID" value="NZ_AZCU01000007.1"/>
</dbReference>
<comment type="pathway">
    <text evidence="3 11">Cofactor biosynthesis; thiamine diphosphate biosynthesis; 4-methyl-5-(2-phosphoethyl)-thiazole from 5-(2-hydroxyethyl)-4-methylthiazole: step 1/1.</text>
</comment>
<evidence type="ECO:0000256" key="5">
    <source>
        <dbReference type="ARBA" id="ARBA00022723"/>
    </source>
</evidence>
<dbReference type="GO" id="GO:0009228">
    <property type="term" value="P:thiamine biosynthetic process"/>
    <property type="evidence" value="ECO:0007669"/>
    <property type="project" value="UniProtKB-KW"/>
</dbReference>
<gene>
    <name evidence="11" type="primary">thiM</name>
    <name evidence="12" type="ORF">FD24_GL003008</name>
</gene>
<dbReference type="GeneID" id="49392509"/>
<reference evidence="12 13" key="1">
    <citation type="journal article" date="2015" name="Genome Announc.">
        <title>Expanding the biotechnology potential of lactobacilli through comparative genomics of 213 strains and associated genera.</title>
        <authorList>
            <person name="Sun Z."/>
            <person name="Harris H.M."/>
            <person name="McCann A."/>
            <person name="Guo C."/>
            <person name="Argimon S."/>
            <person name="Zhang W."/>
            <person name="Yang X."/>
            <person name="Jeffery I.B."/>
            <person name="Cooney J.C."/>
            <person name="Kagawa T.F."/>
            <person name="Liu W."/>
            <person name="Song Y."/>
            <person name="Salvetti E."/>
            <person name="Wrobel A."/>
            <person name="Rasinkangas P."/>
            <person name="Parkhill J."/>
            <person name="Rea M.C."/>
            <person name="O'Sullivan O."/>
            <person name="Ritari J."/>
            <person name="Douillard F.P."/>
            <person name="Paul Ross R."/>
            <person name="Yang R."/>
            <person name="Briner A.E."/>
            <person name="Felis G.E."/>
            <person name="de Vos W.M."/>
            <person name="Barrangou R."/>
            <person name="Klaenhammer T.R."/>
            <person name="Caufield P.W."/>
            <person name="Cui Y."/>
            <person name="Zhang H."/>
            <person name="O'Toole P.W."/>
        </authorList>
    </citation>
    <scope>NUCLEOTIDE SEQUENCE [LARGE SCALE GENOMIC DNA]</scope>
    <source>
        <strain evidence="12 13">DSM 20314</strain>
    </source>
</reference>
<organism evidence="12 13">
    <name type="scientific">Lactiplantibacillus pentosus DSM 20314</name>
    <dbReference type="NCBI Taxonomy" id="1423791"/>
    <lineage>
        <taxon>Bacteria</taxon>
        <taxon>Bacillati</taxon>
        <taxon>Bacillota</taxon>
        <taxon>Bacilli</taxon>
        <taxon>Lactobacillales</taxon>
        <taxon>Lactobacillaceae</taxon>
        <taxon>Lactiplantibacillus</taxon>
    </lineage>
</organism>
<dbReference type="CDD" id="cd01170">
    <property type="entry name" value="THZ_kinase"/>
    <property type="match status" value="1"/>
</dbReference>
<protein>
    <recommendedName>
        <fullName evidence="11">Hydroxyethylthiazole kinase</fullName>
        <ecNumber evidence="11">2.7.1.50</ecNumber>
    </recommendedName>
    <alternativeName>
        <fullName evidence="11">4-methyl-5-beta-hydroxyethylthiazole kinase</fullName>
        <shortName evidence="11">TH kinase</shortName>
        <shortName evidence="11">Thz kinase</shortName>
    </alternativeName>
</protein>
<sequence length="264" mass="27450">MTLQLLNTLRDQNPIVFNIANFVTVQDVANGLNALGASPIMSAEVQEAESMVQIAGAVCINMGTLTTQQVNQMAVVGKLANQYHKPVVLDPVAVGAVPYRKQVALDLLAKFSVDVIRGNAGEIAALADIDWQAKGIDAGAGQGDVVEIAKRCAQQFNCCVILSGPTDVITDGKRVAKVANGTPLFQLHVGSGDLLSSIVAAFAAVSPTAIYDAAQVACVVLAGAGELVASQMTAARPATFAIDLIDRLSLVSVQEIQAIAKLNK</sequence>
<comment type="cofactor">
    <cofactor evidence="2 11">
        <name>Mg(2+)</name>
        <dbReference type="ChEBI" id="CHEBI:18420"/>
    </cofactor>
</comment>
<dbReference type="UniPathway" id="UPA00060">
    <property type="reaction ID" value="UER00139"/>
</dbReference>
<dbReference type="PIRSF" id="PIRSF000513">
    <property type="entry name" value="Thz_kinase"/>
    <property type="match status" value="1"/>
</dbReference>
<dbReference type="Pfam" id="PF02110">
    <property type="entry name" value="HK"/>
    <property type="match status" value="1"/>
</dbReference>
<comment type="catalytic activity">
    <reaction evidence="1 11">
        <text>5-(2-hydroxyethyl)-4-methylthiazole + ATP = 4-methyl-5-(2-phosphooxyethyl)-thiazole + ADP + H(+)</text>
        <dbReference type="Rhea" id="RHEA:24212"/>
        <dbReference type="ChEBI" id="CHEBI:15378"/>
        <dbReference type="ChEBI" id="CHEBI:17957"/>
        <dbReference type="ChEBI" id="CHEBI:30616"/>
        <dbReference type="ChEBI" id="CHEBI:58296"/>
        <dbReference type="ChEBI" id="CHEBI:456216"/>
        <dbReference type="EC" id="2.7.1.50"/>
    </reaction>
</comment>
<evidence type="ECO:0000256" key="2">
    <source>
        <dbReference type="ARBA" id="ARBA00001946"/>
    </source>
</evidence>
<dbReference type="HAMAP" id="MF_00228">
    <property type="entry name" value="Thz_kinase"/>
    <property type="match status" value="1"/>
</dbReference>
<dbReference type="Gene3D" id="3.40.1190.20">
    <property type="match status" value="1"/>
</dbReference>
<keyword evidence="4 11" id="KW-0808">Transferase</keyword>
<evidence type="ECO:0000313" key="12">
    <source>
        <dbReference type="EMBL" id="KRK25517.1"/>
    </source>
</evidence>
<feature type="binding site" evidence="11">
    <location>
        <position position="190"/>
    </location>
    <ligand>
        <name>substrate</name>
    </ligand>
</feature>
<evidence type="ECO:0000256" key="8">
    <source>
        <dbReference type="ARBA" id="ARBA00022840"/>
    </source>
</evidence>
<dbReference type="GO" id="GO:0009229">
    <property type="term" value="P:thiamine diphosphate biosynthetic process"/>
    <property type="evidence" value="ECO:0007669"/>
    <property type="project" value="UniProtKB-UniRule"/>
</dbReference>
<comment type="function">
    <text evidence="11">Catalyzes the phosphorylation of the hydroxyl group of 4-methyl-5-beta-hydroxyethylthiazole (THZ).</text>
</comment>
<evidence type="ECO:0000256" key="7">
    <source>
        <dbReference type="ARBA" id="ARBA00022777"/>
    </source>
</evidence>
<comment type="similarity">
    <text evidence="11">Belongs to the Thz kinase family.</text>
</comment>
<feature type="binding site" evidence="11">
    <location>
        <position position="117"/>
    </location>
    <ligand>
        <name>ATP</name>
        <dbReference type="ChEBI" id="CHEBI:30616"/>
    </ligand>
</feature>
<dbReference type="GO" id="GO:0000287">
    <property type="term" value="F:magnesium ion binding"/>
    <property type="evidence" value="ECO:0007669"/>
    <property type="project" value="UniProtKB-UniRule"/>
</dbReference>
<keyword evidence="8 11" id="KW-0067">ATP-binding</keyword>
<evidence type="ECO:0000256" key="10">
    <source>
        <dbReference type="ARBA" id="ARBA00022977"/>
    </source>
</evidence>
<dbReference type="PRINTS" id="PR01099">
    <property type="entry name" value="HYETHTZKNASE"/>
</dbReference>
<evidence type="ECO:0000313" key="13">
    <source>
        <dbReference type="Proteomes" id="UP000051020"/>
    </source>
</evidence>
<keyword evidence="6 11" id="KW-0547">Nucleotide-binding</keyword>
<evidence type="ECO:0000256" key="4">
    <source>
        <dbReference type="ARBA" id="ARBA00022679"/>
    </source>
</evidence>
<keyword evidence="9 11" id="KW-0460">Magnesium</keyword>
<feature type="binding site" evidence="11">
    <location>
        <position position="163"/>
    </location>
    <ligand>
        <name>ATP</name>
        <dbReference type="ChEBI" id="CHEBI:30616"/>
    </ligand>
</feature>
<evidence type="ECO:0000256" key="9">
    <source>
        <dbReference type="ARBA" id="ARBA00022842"/>
    </source>
</evidence>
<dbReference type="GO" id="GO:0004417">
    <property type="term" value="F:hydroxyethylthiazole kinase activity"/>
    <property type="evidence" value="ECO:0007669"/>
    <property type="project" value="UniProtKB-UniRule"/>
</dbReference>
<evidence type="ECO:0000256" key="3">
    <source>
        <dbReference type="ARBA" id="ARBA00004868"/>
    </source>
</evidence>
<dbReference type="InterPro" id="IPR029056">
    <property type="entry name" value="Ribokinase-like"/>
</dbReference>
<evidence type="ECO:0000256" key="1">
    <source>
        <dbReference type="ARBA" id="ARBA00001771"/>
    </source>
</evidence>
<dbReference type="NCBIfam" id="NF006830">
    <property type="entry name" value="PRK09355.1"/>
    <property type="match status" value="1"/>
</dbReference>
<keyword evidence="10 11" id="KW-0784">Thiamine biosynthesis</keyword>
<dbReference type="InterPro" id="IPR000417">
    <property type="entry name" value="Hyethyz_kinase"/>
</dbReference>
<accession>A0A837RAP0</accession>